<dbReference type="SUPFAM" id="SSF56281">
    <property type="entry name" value="Metallo-hydrolase/oxidoreductase"/>
    <property type="match status" value="1"/>
</dbReference>
<dbReference type="Proteomes" id="UP000176629">
    <property type="component" value="Unassembled WGS sequence"/>
</dbReference>
<dbReference type="InterPro" id="IPR050114">
    <property type="entry name" value="UPF0173_UPF0282_UlaG_hydrolase"/>
</dbReference>
<dbReference type="STRING" id="1801773.A3A03_02700"/>
<evidence type="ECO:0000313" key="1">
    <source>
        <dbReference type="EMBL" id="OGI94767.1"/>
    </source>
</evidence>
<sequence>MKIKKLGHCCFVVEPKEGVRIMTDPSFLDYGGESALERDISAVLITHEHADHLHIETLKHILQYNQNAIVITNTSVGKLLNEAGIKYIKVEDGENYDLNGIKLVGFGDVHAQIYEDYGQVQNTGYMIDALCYPGDSFNLPNASVDILALPVLGPWMKMKDAIDYAKELKPRICFPVHDAPLKPFATFIYKIPDNFLSKVGIKFKKLELGKEEDL</sequence>
<accession>A0A1F6XKS3</accession>
<dbReference type="PANTHER" id="PTHR43546:SF3">
    <property type="entry name" value="UPF0173 METAL-DEPENDENT HYDROLASE MJ1163"/>
    <property type="match status" value="1"/>
</dbReference>
<evidence type="ECO:0008006" key="3">
    <source>
        <dbReference type="Google" id="ProtNLM"/>
    </source>
</evidence>
<dbReference type="AlphaFoldDB" id="A0A1F6XKS3"/>
<dbReference type="Pfam" id="PF13483">
    <property type="entry name" value="Lactamase_B_3"/>
    <property type="match status" value="1"/>
</dbReference>
<comment type="caution">
    <text evidence="1">The sequence shown here is derived from an EMBL/GenBank/DDBJ whole genome shotgun (WGS) entry which is preliminary data.</text>
</comment>
<proteinExistence type="predicted"/>
<dbReference type="Gene3D" id="3.60.15.10">
    <property type="entry name" value="Ribonuclease Z/Hydroxyacylglutathione hydrolase-like"/>
    <property type="match status" value="1"/>
</dbReference>
<dbReference type="PANTHER" id="PTHR43546">
    <property type="entry name" value="UPF0173 METAL-DEPENDENT HYDROLASE MJ1163-RELATED"/>
    <property type="match status" value="1"/>
</dbReference>
<gene>
    <name evidence="1" type="ORF">A3A03_02700</name>
</gene>
<dbReference type="InterPro" id="IPR036866">
    <property type="entry name" value="RibonucZ/Hydroxyglut_hydro"/>
</dbReference>
<organism evidence="1 2">
    <name type="scientific">Candidatus Nomurabacteria bacterium RIFCSPLOWO2_01_FULL_40_18</name>
    <dbReference type="NCBI Taxonomy" id="1801773"/>
    <lineage>
        <taxon>Bacteria</taxon>
        <taxon>Candidatus Nomuraibacteriota</taxon>
    </lineage>
</organism>
<protein>
    <recommendedName>
        <fullName evidence="3">Metallo-beta-lactamase domain-containing protein</fullName>
    </recommendedName>
</protein>
<reference evidence="1 2" key="1">
    <citation type="journal article" date="2016" name="Nat. Commun.">
        <title>Thousands of microbial genomes shed light on interconnected biogeochemical processes in an aquifer system.</title>
        <authorList>
            <person name="Anantharaman K."/>
            <person name="Brown C.T."/>
            <person name="Hug L.A."/>
            <person name="Sharon I."/>
            <person name="Castelle C.J."/>
            <person name="Probst A.J."/>
            <person name="Thomas B.C."/>
            <person name="Singh A."/>
            <person name="Wilkins M.J."/>
            <person name="Karaoz U."/>
            <person name="Brodie E.L."/>
            <person name="Williams K.H."/>
            <person name="Hubbard S.S."/>
            <person name="Banfield J.F."/>
        </authorList>
    </citation>
    <scope>NUCLEOTIDE SEQUENCE [LARGE SCALE GENOMIC DNA]</scope>
</reference>
<evidence type="ECO:0000313" key="2">
    <source>
        <dbReference type="Proteomes" id="UP000176629"/>
    </source>
</evidence>
<name>A0A1F6XKS3_9BACT</name>
<dbReference type="EMBL" id="MFUX01000011">
    <property type="protein sequence ID" value="OGI94767.1"/>
    <property type="molecule type" value="Genomic_DNA"/>
</dbReference>